<evidence type="ECO:0000259" key="3">
    <source>
        <dbReference type="SMART" id="SM00470"/>
    </source>
</evidence>
<keyword evidence="5" id="KW-1185">Reference proteome</keyword>
<proteinExistence type="inferred from homology"/>
<dbReference type="Proteomes" id="UP001519289">
    <property type="component" value="Unassembled WGS sequence"/>
</dbReference>
<gene>
    <name evidence="4" type="ORF">J2Z79_002933</name>
</gene>
<organism evidence="4 5">
    <name type="scientific">Symbiobacterium terraclitae</name>
    <dbReference type="NCBI Taxonomy" id="557451"/>
    <lineage>
        <taxon>Bacteria</taxon>
        <taxon>Bacillati</taxon>
        <taxon>Bacillota</taxon>
        <taxon>Clostridia</taxon>
        <taxon>Eubacteriales</taxon>
        <taxon>Symbiobacteriaceae</taxon>
        <taxon>Symbiobacterium</taxon>
    </lineage>
</organism>
<dbReference type="InterPro" id="IPR050336">
    <property type="entry name" value="Chromosome_partition/occlusion"/>
</dbReference>
<dbReference type="SMART" id="SM00470">
    <property type="entry name" value="ParB"/>
    <property type="match status" value="1"/>
</dbReference>
<reference evidence="4 5" key="1">
    <citation type="submission" date="2021-03" db="EMBL/GenBank/DDBJ databases">
        <title>Genomic Encyclopedia of Type Strains, Phase IV (KMG-IV): sequencing the most valuable type-strain genomes for metagenomic binning, comparative biology and taxonomic classification.</title>
        <authorList>
            <person name="Goeker M."/>
        </authorList>
    </citation>
    <scope>NUCLEOTIDE SEQUENCE [LARGE SCALE GENOMIC DNA]</scope>
    <source>
        <strain evidence="4 5">DSM 27138</strain>
    </source>
</reference>
<evidence type="ECO:0000256" key="1">
    <source>
        <dbReference type="ARBA" id="ARBA00006295"/>
    </source>
</evidence>
<dbReference type="NCBIfam" id="TIGR00180">
    <property type="entry name" value="parB_part"/>
    <property type="match status" value="1"/>
</dbReference>
<dbReference type="PANTHER" id="PTHR33375">
    <property type="entry name" value="CHROMOSOME-PARTITIONING PROTEIN PARB-RELATED"/>
    <property type="match status" value="1"/>
</dbReference>
<comment type="similarity">
    <text evidence="1">Belongs to the ParB family.</text>
</comment>
<dbReference type="InterPro" id="IPR036086">
    <property type="entry name" value="ParB/Sulfiredoxin_sf"/>
</dbReference>
<sequence>MSKKGLGRGLGALIPEVDLSERERQGVVELEIGQIVPNPAQPRRDFDPDRLEELAASIREHGIVQPIVVRQVGQGYEIIAGERRWRAAKQAGLSKVPALVREFTDAERMEIALIENLQREDLNPLEEAEAYRTLMETFGLTQEALAKRLGRSRPQVANTLRLLHLPQPVQEEVRSGRLSMGHAKVLLGVEDAADRIALAERAVREQLSVRQLEELVQRRGSAEKRRTPVRQKLPPDLAAIERRLREQFGTPVKLRWSGDRGRVEITFFGEEGLGRLLDALGMSGQQPVLPRPPREPFRV</sequence>
<dbReference type="CDD" id="cd16393">
    <property type="entry name" value="SPO0J_N"/>
    <property type="match status" value="1"/>
</dbReference>
<name>A0ABS4JVF8_9FIRM</name>
<evidence type="ECO:0000256" key="2">
    <source>
        <dbReference type="ARBA" id="ARBA00022829"/>
    </source>
</evidence>
<keyword evidence="2" id="KW-0159">Chromosome partition</keyword>
<protein>
    <submittedName>
        <fullName evidence="4">ParB family chromosome partitioning protein</fullName>
    </submittedName>
</protein>
<dbReference type="InterPro" id="IPR041468">
    <property type="entry name" value="HTH_ParB/Spo0J"/>
</dbReference>
<dbReference type="Pfam" id="PF17762">
    <property type="entry name" value="HTH_ParB"/>
    <property type="match status" value="1"/>
</dbReference>
<comment type="caution">
    <text evidence="4">The sequence shown here is derived from an EMBL/GenBank/DDBJ whole genome shotgun (WGS) entry which is preliminary data.</text>
</comment>
<dbReference type="RefSeq" id="WP_209467599.1">
    <property type="nucleotide sequence ID" value="NZ_JAGGLG010000029.1"/>
</dbReference>
<dbReference type="PANTHER" id="PTHR33375:SF1">
    <property type="entry name" value="CHROMOSOME-PARTITIONING PROTEIN PARB-RELATED"/>
    <property type="match status" value="1"/>
</dbReference>
<dbReference type="Gene3D" id="3.90.1530.30">
    <property type="match status" value="1"/>
</dbReference>
<accession>A0ABS4JVF8</accession>
<dbReference type="SUPFAM" id="SSF110849">
    <property type="entry name" value="ParB/Sulfiredoxin"/>
    <property type="match status" value="1"/>
</dbReference>
<dbReference type="InterPro" id="IPR003115">
    <property type="entry name" value="ParB_N"/>
</dbReference>
<evidence type="ECO:0000313" key="4">
    <source>
        <dbReference type="EMBL" id="MBP2019494.1"/>
    </source>
</evidence>
<dbReference type="EMBL" id="JAGGLG010000029">
    <property type="protein sequence ID" value="MBP2019494.1"/>
    <property type="molecule type" value="Genomic_DNA"/>
</dbReference>
<dbReference type="Pfam" id="PF02195">
    <property type="entry name" value="ParB_N"/>
    <property type="match status" value="1"/>
</dbReference>
<feature type="domain" description="ParB-like N-terminal" evidence="3">
    <location>
        <begin position="28"/>
        <end position="117"/>
    </location>
</feature>
<dbReference type="InterPro" id="IPR004437">
    <property type="entry name" value="ParB/RepB/Spo0J"/>
</dbReference>
<evidence type="ECO:0000313" key="5">
    <source>
        <dbReference type="Proteomes" id="UP001519289"/>
    </source>
</evidence>
<dbReference type="Gene3D" id="1.10.10.2830">
    <property type="match status" value="1"/>
</dbReference>